<dbReference type="EMBL" id="JAMXLX010000010">
    <property type="protein sequence ID" value="MCO5959631.1"/>
    <property type="molecule type" value="Genomic_DNA"/>
</dbReference>
<dbReference type="SMART" id="SM00564">
    <property type="entry name" value="PQQ"/>
    <property type="match status" value="4"/>
</dbReference>
<gene>
    <name evidence="6" type="ORF">NBH21_22915</name>
</gene>
<evidence type="ECO:0000256" key="2">
    <source>
        <dbReference type="ARBA" id="ARBA00008156"/>
    </source>
</evidence>
<dbReference type="InterPro" id="IPR017511">
    <property type="entry name" value="PQQ_mDH"/>
</dbReference>
<dbReference type="Gene3D" id="2.140.10.10">
    <property type="entry name" value="Quinoprotein alcohol dehydrogenase-like superfamily"/>
    <property type="match status" value="1"/>
</dbReference>
<dbReference type="EC" id="1.1.-.-" evidence="6"/>
<dbReference type="CDD" id="cd10280">
    <property type="entry name" value="PQQ_mGDH"/>
    <property type="match status" value="1"/>
</dbReference>
<dbReference type="GO" id="GO:0016020">
    <property type="term" value="C:membrane"/>
    <property type="evidence" value="ECO:0007669"/>
    <property type="project" value="InterPro"/>
</dbReference>
<evidence type="ECO:0000256" key="4">
    <source>
        <dbReference type="SAM" id="Phobius"/>
    </source>
</evidence>
<feature type="transmembrane region" description="Helical" evidence="4">
    <location>
        <begin position="87"/>
        <end position="105"/>
    </location>
</feature>
<sequence length="820" mass="88337">MTTSSQRPTGLVVRLFAVILVLIGAAYAYGGAQLASLGGSPYFIITGIAVVVSAILVWRGSAWGGWVYAAMLAYTWVWAVKEAGVDFWTLLPRLSGPFLFSLFFLTPAYKRSIVSGPRPAGFRRGIAAVFALSILGLFGWGLVKGDIHETTATHALPEAVDTYASAAPEGEWHYYGNDQHGTRFSPLTQLNPENVDKLQVAWTYRTGDYPPPEGPNRRFEVTPLKVGDSLFFCTPRNDIVALDAETGKERWRFNAKVNLRGVTGSAACRGVAYYEAPVSEPDQGTDTAQNSAGHALCTRRIIGPTVDARLLAVDAETGEACTGFGENGQVDLKKGLGEVISGYSYVSSAPQIVRGKVVIGGWISDGQSVNEPSGVIRAFDARTGAFTWAFDMGRDTYHGEPEPGEEYTRGTPNSWAPISADDELGLVYMPTGNATPDYWGGHRRDFDNKYSGSVVALDAETGAVRWSFQTIHYDVWDMDVGSQPSLIDLKVNGETVPALVQLTKRGQNFVLDRRTGKPVYEVKELPVPQGGAEAERLSKTQPFSVEMPEFSGVDPQKVTGIDETDMWGATPFDMMWCRIQYRKARWEGPLTPPGEDPIVFFPGSLGGNNWGSGSYDPERKILVANWNRVPMYLRLIPRPEADKMGLKAADGSPGTSVGGNVPQMGVPYAAGLAPFMSPLGAPCLAPPYGMVTAIDLTTKKVIWSKRSGTAEDSGITIGKTKIKASLPIKMGIPGLGGTITTKSGLVFVAASGEQSLRAMNLATGDILWKDRLPAGGNATPMTYLSNESGRQFVVIAAGGHNLMQTQPGDYLVAYALPKAN</sequence>
<feature type="transmembrane region" description="Helical" evidence="4">
    <location>
        <begin position="12"/>
        <end position="30"/>
    </location>
</feature>
<dbReference type="RefSeq" id="WP_250913117.1">
    <property type="nucleotide sequence ID" value="NZ_JAMXLX010000010.1"/>
</dbReference>
<feature type="domain" description="Pyrrolo-quinoline quinone repeat" evidence="5">
    <location>
        <begin position="172"/>
        <end position="793"/>
    </location>
</feature>
<dbReference type="Pfam" id="PF01011">
    <property type="entry name" value="PQQ"/>
    <property type="match status" value="1"/>
</dbReference>
<dbReference type="GO" id="GO:0048038">
    <property type="term" value="F:quinone binding"/>
    <property type="evidence" value="ECO:0007669"/>
    <property type="project" value="InterPro"/>
</dbReference>
<dbReference type="NCBIfam" id="TIGR03074">
    <property type="entry name" value="PQQ_membr_DH"/>
    <property type="match status" value="1"/>
</dbReference>
<keyword evidence="4" id="KW-1133">Transmembrane helix</keyword>
<organism evidence="6 7">
    <name type="scientific">Ciceribacter sichuanensis</name>
    <dbReference type="NCBI Taxonomy" id="2949647"/>
    <lineage>
        <taxon>Bacteria</taxon>
        <taxon>Pseudomonadati</taxon>
        <taxon>Pseudomonadota</taxon>
        <taxon>Alphaproteobacteria</taxon>
        <taxon>Hyphomicrobiales</taxon>
        <taxon>Rhizobiaceae</taxon>
        <taxon>Ciceribacter</taxon>
    </lineage>
</organism>
<keyword evidence="4" id="KW-0472">Membrane</keyword>
<comment type="similarity">
    <text evidence="2">Belongs to the bacterial PQQ dehydrogenase family.</text>
</comment>
<proteinExistence type="inferred from homology"/>
<feature type="transmembrane region" description="Helical" evidence="4">
    <location>
        <begin position="42"/>
        <end position="58"/>
    </location>
</feature>
<reference evidence="6" key="1">
    <citation type="submission" date="2022-06" db="EMBL/GenBank/DDBJ databases">
        <authorList>
            <person name="Sun Q."/>
        </authorList>
    </citation>
    <scope>NUCLEOTIDE SEQUENCE</scope>
    <source>
        <strain evidence="6">S101</strain>
    </source>
</reference>
<accession>A0AAJ1FKU0</accession>
<comment type="caution">
    <text evidence="6">The sequence shown here is derived from an EMBL/GenBank/DDBJ whole genome shotgun (WGS) entry which is preliminary data.</text>
</comment>
<protein>
    <submittedName>
        <fullName evidence="6">Membrane-bound PQQ-dependent dehydrogenase, glucose/quinate/shikimate family</fullName>
        <ecNumber evidence="6">1.1.-.-</ecNumber>
    </submittedName>
</protein>
<dbReference type="Proteomes" id="UP001155380">
    <property type="component" value="Unassembled WGS sequence"/>
</dbReference>
<name>A0AAJ1FKU0_9HYPH</name>
<dbReference type="PANTHER" id="PTHR32303">
    <property type="entry name" value="QUINOPROTEIN ALCOHOL DEHYDROGENASE (CYTOCHROME C)"/>
    <property type="match status" value="1"/>
</dbReference>
<dbReference type="PANTHER" id="PTHR32303:SF4">
    <property type="entry name" value="QUINOPROTEIN GLUCOSE DEHYDROGENASE"/>
    <property type="match status" value="1"/>
</dbReference>
<comment type="cofactor">
    <cofactor evidence="1">
        <name>pyrroloquinoline quinone</name>
        <dbReference type="ChEBI" id="CHEBI:58442"/>
    </cofactor>
</comment>
<evidence type="ECO:0000259" key="5">
    <source>
        <dbReference type="Pfam" id="PF01011"/>
    </source>
</evidence>
<evidence type="ECO:0000313" key="6">
    <source>
        <dbReference type="EMBL" id="MCO5959631.1"/>
    </source>
</evidence>
<dbReference type="GO" id="GO:0008876">
    <property type="term" value="F:quinoprotein glucose dehydrogenase activity"/>
    <property type="evidence" value="ECO:0007669"/>
    <property type="project" value="TreeGrafter"/>
</dbReference>
<dbReference type="InterPro" id="IPR011047">
    <property type="entry name" value="Quinoprotein_ADH-like_sf"/>
</dbReference>
<dbReference type="InterPro" id="IPR018391">
    <property type="entry name" value="PQQ_b-propeller_rpt"/>
</dbReference>
<keyword evidence="3 6" id="KW-0560">Oxidoreductase</keyword>
<keyword evidence="4" id="KW-0812">Transmembrane</keyword>
<evidence type="ECO:0000256" key="1">
    <source>
        <dbReference type="ARBA" id="ARBA00001931"/>
    </source>
</evidence>
<dbReference type="InterPro" id="IPR002372">
    <property type="entry name" value="PQQ_rpt_dom"/>
</dbReference>
<evidence type="ECO:0000256" key="3">
    <source>
        <dbReference type="ARBA" id="ARBA00023002"/>
    </source>
</evidence>
<dbReference type="SUPFAM" id="SSF50998">
    <property type="entry name" value="Quinoprotein alcohol dehydrogenase-like"/>
    <property type="match status" value="1"/>
</dbReference>
<feature type="transmembrane region" description="Helical" evidence="4">
    <location>
        <begin position="125"/>
        <end position="143"/>
    </location>
</feature>
<dbReference type="AlphaFoldDB" id="A0AAJ1FKU0"/>
<feature type="transmembrane region" description="Helical" evidence="4">
    <location>
        <begin position="65"/>
        <end position="81"/>
    </location>
</feature>
<evidence type="ECO:0000313" key="7">
    <source>
        <dbReference type="Proteomes" id="UP001155380"/>
    </source>
</evidence>